<dbReference type="Gene3D" id="2.40.30.10">
    <property type="entry name" value="Translation factors"/>
    <property type="match status" value="1"/>
</dbReference>
<gene>
    <name evidence="5" type="ORF">DES52_11032</name>
</gene>
<name>A0A318S3R9_9DEIO</name>
<dbReference type="Pfam" id="PF03764">
    <property type="entry name" value="EFG_IV"/>
    <property type="match status" value="1"/>
</dbReference>
<dbReference type="PROSITE" id="PS51722">
    <property type="entry name" value="G_TR_2"/>
    <property type="match status" value="1"/>
</dbReference>
<evidence type="ECO:0000313" key="6">
    <source>
        <dbReference type="Proteomes" id="UP000248326"/>
    </source>
</evidence>
<dbReference type="RefSeq" id="WP_110887266.1">
    <property type="nucleotide sequence ID" value="NZ_QJSX01000010.1"/>
</dbReference>
<dbReference type="InterPro" id="IPR035647">
    <property type="entry name" value="EFG_III/V"/>
</dbReference>
<dbReference type="PANTHER" id="PTHR43261:SF6">
    <property type="entry name" value="ELONGATION FACTOR G-LIKE PROTEIN"/>
    <property type="match status" value="1"/>
</dbReference>
<dbReference type="InterPro" id="IPR053905">
    <property type="entry name" value="EF-G-like_DII"/>
</dbReference>
<dbReference type="Pfam" id="PF00009">
    <property type="entry name" value="GTP_EFTU"/>
    <property type="match status" value="1"/>
</dbReference>
<dbReference type="CDD" id="cd16262">
    <property type="entry name" value="EFG_III"/>
    <property type="match status" value="1"/>
</dbReference>
<dbReference type="GO" id="GO:0003924">
    <property type="term" value="F:GTPase activity"/>
    <property type="evidence" value="ECO:0007669"/>
    <property type="project" value="InterPro"/>
</dbReference>
<dbReference type="InterPro" id="IPR020568">
    <property type="entry name" value="Ribosomal_Su5_D2-typ_SF"/>
</dbReference>
<evidence type="ECO:0000256" key="2">
    <source>
        <dbReference type="ARBA" id="ARBA00022917"/>
    </source>
</evidence>
<protein>
    <submittedName>
        <fullName evidence="5">Translation elongation factor 2 (EF-2/EF-G)</fullName>
    </submittedName>
</protein>
<dbReference type="CDD" id="cd04170">
    <property type="entry name" value="EF-G_bact"/>
    <property type="match status" value="1"/>
</dbReference>
<keyword evidence="1" id="KW-0547">Nucleotide-binding</keyword>
<dbReference type="CDD" id="cd04088">
    <property type="entry name" value="EFG_mtEFG_II"/>
    <property type="match status" value="1"/>
</dbReference>
<dbReference type="SUPFAM" id="SSF54211">
    <property type="entry name" value="Ribosomal protein S5 domain 2-like"/>
    <property type="match status" value="1"/>
</dbReference>
<dbReference type="PANTHER" id="PTHR43261">
    <property type="entry name" value="TRANSLATION ELONGATION FACTOR G-RELATED"/>
    <property type="match status" value="1"/>
</dbReference>
<dbReference type="Pfam" id="PF14492">
    <property type="entry name" value="EFG_III"/>
    <property type="match status" value="1"/>
</dbReference>
<dbReference type="InterPro" id="IPR014721">
    <property type="entry name" value="Ribsml_uS5_D2-typ_fold_subgr"/>
</dbReference>
<evidence type="ECO:0000259" key="4">
    <source>
        <dbReference type="PROSITE" id="PS51722"/>
    </source>
</evidence>
<dbReference type="Gene3D" id="3.30.70.240">
    <property type="match status" value="1"/>
</dbReference>
<dbReference type="FunFam" id="3.30.230.10:FF:000003">
    <property type="entry name" value="Elongation factor G"/>
    <property type="match status" value="1"/>
</dbReference>
<organism evidence="5 6">
    <name type="scientific">Deinococcus yavapaiensis KR-236</name>
    <dbReference type="NCBI Taxonomy" id="694435"/>
    <lineage>
        <taxon>Bacteria</taxon>
        <taxon>Thermotogati</taxon>
        <taxon>Deinococcota</taxon>
        <taxon>Deinococci</taxon>
        <taxon>Deinococcales</taxon>
        <taxon>Deinococcaceae</taxon>
        <taxon>Deinococcus</taxon>
    </lineage>
</organism>
<dbReference type="InterPro" id="IPR005225">
    <property type="entry name" value="Small_GTP-bd"/>
</dbReference>
<dbReference type="InterPro" id="IPR031157">
    <property type="entry name" value="G_TR_CS"/>
</dbReference>
<dbReference type="GO" id="GO:0005525">
    <property type="term" value="F:GTP binding"/>
    <property type="evidence" value="ECO:0007669"/>
    <property type="project" value="UniProtKB-KW"/>
</dbReference>
<feature type="domain" description="Tr-type G" evidence="4">
    <location>
        <begin position="1"/>
        <end position="268"/>
    </location>
</feature>
<dbReference type="InterPro" id="IPR000640">
    <property type="entry name" value="EFG_V-like"/>
</dbReference>
<dbReference type="SMART" id="SM00838">
    <property type="entry name" value="EFG_C"/>
    <property type="match status" value="1"/>
</dbReference>
<evidence type="ECO:0000313" key="5">
    <source>
        <dbReference type="EMBL" id="PYE53049.1"/>
    </source>
</evidence>
<dbReference type="EMBL" id="QJSX01000010">
    <property type="protein sequence ID" value="PYE53049.1"/>
    <property type="molecule type" value="Genomic_DNA"/>
</dbReference>
<dbReference type="InterPro" id="IPR047872">
    <property type="entry name" value="EFG_IV"/>
</dbReference>
<evidence type="ECO:0000256" key="3">
    <source>
        <dbReference type="ARBA" id="ARBA00023134"/>
    </source>
</evidence>
<dbReference type="Proteomes" id="UP000248326">
    <property type="component" value="Unassembled WGS sequence"/>
</dbReference>
<keyword evidence="3" id="KW-0342">GTP-binding</keyword>
<dbReference type="SMART" id="SM00889">
    <property type="entry name" value="EFG_IV"/>
    <property type="match status" value="1"/>
</dbReference>
<dbReference type="InterPro" id="IPR009022">
    <property type="entry name" value="EFG_III"/>
</dbReference>
<proteinExistence type="predicted"/>
<dbReference type="PROSITE" id="PS00301">
    <property type="entry name" value="G_TR_1"/>
    <property type="match status" value="1"/>
</dbReference>
<dbReference type="NCBIfam" id="NF009381">
    <property type="entry name" value="PRK12740.1-5"/>
    <property type="match status" value="1"/>
</dbReference>
<dbReference type="CDD" id="cd03713">
    <property type="entry name" value="EFG_mtEFG_C"/>
    <property type="match status" value="1"/>
</dbReference>
<dbReference type="InterPro" id="IPR009000">
    <property type="entry name" value="Transl_B-barrel_sf"/>
</dbReference>
<dbReference type="InterPro" id="IPR000795">
    <property type="entry name" value="T_Tr_GTP-bd_dom"/>
</dbReference>
<dbReference type="Gene3D" id="3.40.50.300">
    <property type="entry name" value="P-loop containing nucleotide triphosphate hydrolases"/>
    <property type="match status" value="1"/>
</dbReference>
<dbReference type="CDD" id="cd01434">
    <property type="entry name" value="EFG_mtEFG1_IV"/>
    <property type="match status" value="1"/>
</dbReference>
<evidence type="ECO:0000256" key="1">
    <source>
        <dbReference type="ARBA" id="ARBA00022741"/>
    </source>
</evidence>
<reference evidence="5 6" key="1">
    <citation type="submission" date="2018-06" db="EMBL/GenBank/DDBJ databases">
        <title>Genomic Encyclopedia of Type Strains, Phase IV (KMG-IV): sequencing the most valuable type-strain genomes for metagenomic binning, comparative biology and taxonomic classification.</title>
        <authorList>
            <person name="Goeker M."/>
        </authorList>
    </citation>
    <scope>NUCLEOTIDE SEQUENCE [LARGE SCALE GENOMIC DNA]</scope>
    <source>
        <strain evidence="5 6">DSM 18048</strain>
    </source>
</reference>
<dbReference type="GO" id="GO:0032790">
    <property type="term" value="P:ribosome disassembly"/>
    <property type="evidence" value="ECO:0007669"/>
    <property type="project" value="TreeGrafter"/>
</dbReference>
<dbReference type="AlphaFoldDB" id="A0A318S3R9"/>
<sequence length="672" mass="72083">MRVRNVSIIGHSGVGKTSLTEALLAKTGARERMGRVEDGTTASDFGEAERKRGISITTSVLKIEHEGVVINVLDAPGYADFVREIRGAIRAADSSLVLVSAVSGVEVGTERVWNTAENFNMPRIIAVNKMDRERADFYAVLADIRTSLKGPAVAAYLPIGREAGFGGVVDLLARKAYTASASGDVPSDMTDIVEEYRTTLVESIVETDDALTEAYLADEPIDDEALQAAFLRAVHGGLLYPVLPISAFSGVGLSCLLHLMAQGLRSPQERGALTGVDGQKREPTDDEKFSARVWRTTIDPFVGKIAYVRVWSGVLKAGDTIRNTTVGADVRPAHLYVLNGKDLVEVGELTAGMIGALTKIADVHTGDTLCDPNAPIDFGPLYLPDPVMSVAVTAATRADEDKLGAAMSKLLEEDPTLHFERNAETGELILSGMGDTHLEIAMEKLAMMGVKVSGRTPRIAYRETVRAVAEAQGKHKKQSGGHGQYGDCWLRVSPSSEDFEFASEIVGGVIPSKYVPSIEKGVEEARQKGALAGYRVQNVKVVVYHGSYHDVDSSDIAFKTAAGIGFRAAMEKARPTLLEPIVTLKVRVPAQFTGDVIGDLQTRRARVQGMEPEGTVITISAVVPLAEIQTYSADLRSMTGDRGGYSVKPAGYQEVPANVTEKIVTARKAELA</sequence>
<dbReference type="SUPFAM" id="SSF50447">
    <property type="entry name" value="Translation proteins"/>
    <property type="match status" value="1"/>
</dbReference>
<accession>A0A318S3R9</accession>
<dbReference type="Pfam" id="PF22042">
    <property type="entry name" value="EF-G_D2"/>
    <property type="match status" value="1"/>
</dbReference>
<dbReference type="PRINTS" id="PR00315">
    <property type="entry name" value="ELONGATNFCT"/>
</dbReference>
<dbReference type="InterPro" id="IPR027417">
    <property type="entry name" value="P-loop_NTPase"/>
</dbReference>
<keyword evidence="6" id="KW-1185">Reference proteome</keyword>
<dbReference type="InterPro" id="IPR035649">
    <property type="entry name" value="EFG_V"/>
</dbReference>
<dbReference type="Gene3D" id="3.30.230.10">
    <property type="match status" value="1"/>
</dbReference>
<dbReference type="FunFam" id="3.30.70.240:FF:000001">
    <property type="entry name" value="Elongation factor G"/>
    <property type="match status" value="1"/>
</dbReference>
<dbReference type="SUPFAM" id="SSF52540">
    <property type="entry name" value="P-loop containing nucleoside triphosphate hydrolases"/>
    <property type="match status" value="1"/>
</dbReference>
<dbReference type="GO" id="GO:0003746">
    <property type="term" value="F:translation elongation factor activity"/>
    <property type="evidence" value="ECO:0007669"/>
    <property type="project" value="UniProtKB-KW"/>
</dbReference>
<dbReference type="NCBIfam" id="TIGR00231">
    <property type="entry name" value="small_GTP"/>
    <property type="match status" value="1"/>
</dbReference>
<keyword evidence="2" id="KW-0648">Protein biosynthesis</keyword>
<dbReference type="SUPFAM" id="SSF54980">
    <property type="entry name" value="EF-G C-terminal domain-like"/>
    <property type="match status" value="2"/>
</dbReference>
<dbReference type="Pfam" id="PF00679">
    <property type="entry name" value="EFG_C"/>
    <property type="match status" value="1"/>
</dbReference>
<comment type="caution">
    <text evidence="5">The sequence shown here is derived from an EMBL/GenBank/DDBJ whole genome shotgun (WGS) entry which is preliminary data.</text>
</comment>
<dbReference type="InterPro" id="IPR041095">
    <property type="entry name" value="EFG_II"/>
</dbReference>
<dbReference type="OrthoDB" id="9801591at2"/>
<dbReference type="InterPro" id="IPR005517">
    <property type="entry name" value="Transl_elong_EFG/EF2_IV"/>
</dbReference>
<keyword evidence="5" id="KW-0251">Elongation factor</keyword>
<dbReference type="Gene3D" id="3.30.70.870">
    <property type="entry name" value="Elongation Factor G (Translational Gtpase), domain 3"/>
    <property type="match status" value="1"/>
</dbReference>